<dbReference type="PANTHER" id="PTHR35088">
    <property type="entry name" value="COILED-COIL DOMAIN-CONTAINING PROTEIN 178"/>
    <property type="match status" value="1"/>
</dbReference>
<dbReference type="AlphaFoldDB" id="A0A6P6N6L9"/>
<feature type="coiled-coil region" evidence="1">
    <location>
        <begin position="281"/>
        <end position="431"/>
    </location>
</feature>
<proteinExistence type="predicted"/>
<dbReference type="PANTHER" id="PTHR35088:SF1">
    <property type="entry name" value="COILED-COIL DOMAIN-CONTAINING PROTEIN 178"/>
    <property type="match status" value="1"/>
</dbReference>
<dbReference type="OrthoDB" id="10010556at2759"/>
<dbReference type="RefSeq" id="XP_026104818.1">
    <property type="nucleotide sequence ID" value="XM_026249033.1"/>
</dbReference>
<gene>
    <name evidence="4 5" type="primary">LOC113076390</name>
</gene>
<dbReference type="GeneID" id="113076390"/>
<feature type="coiled-coil region" evidence="1">
    <location>
        <begin position="774"/>
        <end position="808"/>
    </location>
</feature>
<evidence type="ECO:0000313" key="5">
    <source>
        <dbReference type="RefSeq" id="XP_026104820.1"/>
    </source>
</evidence>
<dbReference type="KEGG" id="caua:113076390"/>
<sequence>MPDIKLLKFPSSEGAFLQEQGEMVSSSRRRSCALVNTPAPCVNKAVSHIQELKSKLESWGQQGDNAQHETAHENNHSIIWKCVSADGKNKELCIEGMGLYAQDSGVLPSLWTEPTDVLMEVMSLIERLELDRRDAEKALKEEKEKAKKLSEKLDSLCLWKEKEFPLAMQREREACSTDIAELTWQLKIRRDQLLQVRDRLTHTEVLNRRLKEDIDFMRKHGPLVHQRLQLESEIMKQIQTAQSEVSETFSNISQKLQSLQEEFQNEEFRADLRKGEMNKGMETTRNHLSDKQSELQQLQSQCEAFRRKMNESIEKLTLRDDQIKALLKKTRQFERQETDANEEVRTLKAEKNDKEEKLMIQKNDVMQLQNQIQASKLEGDEKVSMLDANLSQKRHDLLTLRDKNKEHKLEIEDYKRKIYQSEQAVRKLLKDREHVLLKISLSEKQWKPVKDEFDQVSAIHSDTKAKLDCLERKTFLEELKNRKEIDKMKSLIMTEMTTLDILKGNRDAEAAEYNREQKDCERVKGELQKKYGDALSTAAQLETEVEQLRQMYTEKSESIENLKANLSDLHTAHRSQSDDFEKKKKHCQECFNSVKESLSVVALRYEEISNRIKELELKLKELKQETDMMEQTISTMPHRIAELQGLSDTMAFKHGTATVLMGNVHRDIASWKQRKSHHAQIHSALFTQRQTVMKDTEINLREALKDNLKLAQEYQELQKALMIARQEAVYVFDRRNRAEAYIQDHKQLSLLQKRMHKAMLKYFKHRSVYSQAELARFQTLSNQNNQKMKALQEEMSNAIQRLSEFLLSLTDDSTSSHVPQQANRPVADADGWSRKTPTVQIAE</sequence>
<feature type="coiled-coil region" evidence="1">
    <location>
        <begin position="510"/>
        <end position="565"/>
    </location>
</feature>
<dbReference type="GeneTree" id="ENSGT00940000166855"/>
<feature type="region of interest" description="Disordered" evidence="2">
    <location>
        <begin position="813"/>
        <end position="843"/>
    </location>
</feature>
<dbReference type="InterPro" id="IPR038826">
    <property type="entry name" value="CCDC178"/>
</dbReference>
<reference evidence="4 5" key="1">
    <citation type="submission" date="2025-04" db="UniProtKB">
        <authorList>
            <consortium name="RefSeq"/>
        </authorList>
    </citation>
    <scope>IDENTIFICATION</scope>
    <source>
        <strain evidence="4 5">Wakin</strain>
        <tissue evidence="4 5">Muscle</tissue>
    </source>
</reference>
<feature type="coiled-coil region" evidence="1">
    <location>
        <begin position="693"/>
        <end position="727"/>
    </location>
</feature>
<dbReference type="Proteomes" id="UP000515129">
    <property type="component" value="Unplaced"/>
</dbReference>
<evidence type="ECO:0000313" key="3">
    <source>
        <dbReference type="Proteomes" id="UP000515129"/>
    </source>
</evidence>
<feature type="coiled-coil region" evidence="1">
    <location>
        <begin position="598"/>
        <end position="632"/>
    </location>
</feature>
<protein>
    <submittedName>
        <fullName evidence="4 5">Coiled-coil domain-containing protein 178-like</fullName>
    </submittedName>
</protein>
<evidence type="ECO:0000256" key="1">
    <source>
        <dbReference type="SAM" id="Coils"/>
    </source>
</evidence>
<feature type="coiled-coil region" evidence="1">
    <location>
        <begin position="118"/>
        <end position="156"/>
    </location>
</feature>
<keyword evidence="1" id="KW-0175">Coiled coil</keyword>
<name>A0A6P6N6L9_CARAU</name>
<accession>A0A6P6N6L9</accession>
<organism evidence="3 5">
    <name type="scientific">Carassius auratus</name>
    <name type="common">Goldfish</name>
    <dbReference type="NCBI Taxonomy" id="7957"/>
    <lineage>
        <taxon>Eukaryota</taxon>
        <taxon>Metazoa</taxon>
        <taxon>Chordata</taxon>
        <taxon>Craniata</taxon>
        <taxon>Vertebrata</taxon>
        <taxon>Euteleostomi</taxon>
        <taxon>Actinopterygii</taxon>
        <taxon>Neopterygii</taxon>
        <taxon>Teleostei</taxon>
        <taxon>Ostariophysi</taxon>
        <taxon>Cypriniformes</taxon>
        <taxon>Cyprinidae</taxon>
        <taxon>Cyprininae</taxon>
        <taxon>Carassius</taxon>
    </lineage>
</organism>
<evidence type="ECO:0000256" key="2">
    <source>
        <dbReference type="SAM" id="MobiDB-lite"/>
    </source>
</evidence>
<evidence type="ECO:0000313" key="4">
    <source>
        <dbReference type="RefSeq" id="XP_026104818.1"/>
    </source>
</evidence>
<keyword evidence="3" id="KW-1185">Reference proteome</keyword>
<dbReference type="RefSeq" id="XP_026104820.1">
    <property type="nucleotide sequence ID" value="XM_026249035.1"/>
</dbReference>